<dbReference type="GO" id="GO:0008879">
    <property type="term" value="F:glucose-1-phosphate thymidylyltransferase activity"/>
    <property type="evidence" value="ECO:0007669"/>
    <property type="project" value="UniProtKB-EC"/>
</dbReference>
<keyword evidence="12" id="KW-1185">Reference proteome</keyword>
<keyword evidence="5 9" id="KW-0548">Nucleotidyltransferase</keyword>
<dbReference type="PANTHER" id="PTHR43532:SF1">
    <property type="entry name" value="GLUCOSE-1-PHOSPHATE THYMIDYLYLTRANSFERASE 1"/>
    <property type="match status" value="1"/>
</dbReference>
<evidence type="ECO:0000313" key="11">
    <source>
        <dbReference type="EMBL" id="RIJ23750.1"/>
    </source>
</evidence>
<keyword evidence="7 9" id="KW-0460">Magnesium</keyword>
<dbReference type="FunFam" id="3.90.550.10:FF:000023">
    <property type="entry name" value="Glucose-1-phosphate thymidylyltransferase"/>
    <property type="match status" value="1"/>
</dbReference>
<dbReference type="NCBIfam" id="TIGR01207">
    <property type="entry name" value="rmlA"/>
    <property type="match status" value="1"/>
</dbReference>
<keyword evidence="4 9" id="KW-0808">Transferase</keyword>
<dbReference type="OrthoDB" id="9801810at2"/>
<evidence type="ECO:0000256" key="1">
    <source>
        <dbReference type="ARBA" id="ARBA00001946"/>
    </source>
</evidence>
<dbReference type="InterPro" id="IPR005835">
    <property type="entry name" value="NTP_transferase_dom"/>
</dbReference>
<evidence type="ECO:0000256" key="7">
    <source>
        <dbReference type="ARBA" id="ARBA00022842"/>
    </source>
</evidence>
<comment type="similarity">
    <text evidence="2 9">Belongs to the glucose-1-phosphate thymidylyltransferase family.</text>
</comment>
<dbReference type="InterPro" id="IPR005907">
    <property type="entry name" value="G1P_thy_trans_s"/>
</dbReference>
<dbReference type="Gene3D" id="3.90.550.10">
    <property type="entry name" value="Spore Coat Polysaccharide Biosynthesis Protein SpsA, Chain A"/>
    <property type="match status" value="1"/>
</dbReference>
<evidence type="ECO:0000256" key="5">
    <source>
        <dbReference type="ARBA" id="ARBA00022695"/>
    </source>
</evidence>
<organism evidence="11 12">
    <name type="scientific">Henriciella barbarensis</name>
    <dbReference type="NCBI Taxonomy" id="86342"/>
    <lineage>
        <taxon>Bacteria</taxon>
        <taxon>Pseudomonadati</taxon>
        <taxon>Pseudomonadota</taxon>
        <taxon>Alphaproteobacteria</taxon>
        <taxon>Hyphomonadales</taxon>
        <taxon>Hyphomonadaceae</taxon>
        <taxon>Henriciella</taxon>
    </lineage>
</organism>
<evidence type="ECO:0000256" key="4">
    <source>
        <dbReference type="ARBA" id="ARBA00022679"/>
    </source>
</evidence>
<comment type="cofactor">
    <cofactor evidence="1">
        <name>Mg(2+)</name>
        <dbReference type="ChEBI" id="CHEBI:18420"/>
    </cofactor>
</comment>
<dbReference type="GO" id="GO:0046872">
    <property type="term" value="F:metal ion binding"/>
    <property type="evidence" value="ECO:0007669"/>
    <property type="project" value="UniProtKB-KW"/>
</dbReference>
<evidence type="ECO:0000313" key="12">
    <source>
        <dbReference type="Proteomes" id="UP000265431"/>
    </source>
</evidence>
<evidence type="ECO:0000256" key="3">
    <source>
        <dbReference type="ARBA" id="ARBA00012461"/>
    </source>
</evidence>
<dbReference type="InterPro" id="IPR029044">
    <property type="entry name" value="Nucleotide-diphossugar_trans"/>
</dbReference>
<dbReference type="PANTHER" id="PTHR43532">
    <property type="entry name" value="GLUCOSE-1-PHOSPHATE THYMIDYLYLTRANSFERASE"/>
    <property type="match status" value="1"/>
</dbReference>
<evidence type="ECO:0000256" key="8">
    <source>
        <dbReference type="ARBA" id="ARBA00049336"/>
    </source>
</evidence>
<sequence length="290" mass="31690">MKGIVLAGGTGSRLFPMTMAASKQLLPVFDKPMVYYPISVLMLAGIRDIIIITTPHDQPAFERLLGDGSRFGVNFTFRVQPEPKGIAQAFTIAEDIIDGEPCALVLGDNIFYGGGLGGLLLKATDISDGATVFSYPVSDPERYGVVEFGEDGRAVSIEEKPEQPKSNHAVTGLYFYDASVCDRAKALKPSDRGELEITDLNRTYMEEGKLSVQPLGRGFAWLDTGTPDSLLDASQFVAAIEKRQGMKVCCPEEIALHRGFITQAELEKSADFYGKSEYAAYLRKLLTQKN</sequence>
<dbReference type="Pfam" id="PF00483">
    <property type="entry name" value="NTP_transferase"/>
    <property type="match status" value="1"/>
</dbReference>
<evidence type="ECO:0000256" key="9">
    <source>
        <dbReference type="RuleBase" id="RU003706"/>
    </source>
</evidence>
<dbReference type="CDD" id="cd02538">
    <property type="entry name" value="G1P_TT_short"/>
    <property type="match status" value="1"/>
</dbReference>
<gene>
    <name evidence="11" type="primary">rfbA</name>
    <name evidence="11" type="ORF">D1224_05680</name>
</gene>
<comment type="function">
    <text evidence="9">Catalyzes the formation of dTDP-glucose, from dTTP and glucose 1-phosphate, as well as its pyrophosphorolysis.</text>
</comment>
<evidence type="ECO:0000256" key="2">
    <source>
        <dbReference type="ARBA" id="ARBA00010480"/>
    </source>
</evidence>
<evidence type="ECO:0000256" key="6">
    <source>
        <dbReference type="ARBA" id="ARBA00022723"/>
    </source>
</evidence>
<evidence type="ECO:0000259" key="10">
    <source>
        <dbReference type="Pfam" id="PF00483"/>
    </source>
</evidence>
<proteinExistence type="inferred from homology"/>
<dbReference type="EC" id="2.7.7.24" evidence="3 9"/>
<dbReference type="AlphaFoldDB" id="A0A399QXT0"/>
<keyword evidence="6 9" id="KW-0479">Metal-binding</keyword>
<dbReference type="EMBL" id="QWGB01000005">
    <property type="protein sequence ID" value="RIJ23750.1"/>
    <property type="molecule type" value="Genomic_DNA"/>
</dbReference>
<dbReference type="RefSeq" id="WP_119378938.1">
    <property type="nucleotide sequence ID" value="NZ_QWGB01000005.1"/>
</dbReference>
<reference evidence="11 12" key="1">
    <citation type="submission" date="2018-08" db="EMBL/GenBank/DDBJ databases">
        <title>Henriciella mobilis sp. nov., isolated from seawater.</title>
        <authorList>
            <person name="Cheng H."/>
            <person name="Wu Y.-H."/>
            <person name="Xu X.-W."/>
            <person name="Guo L.-L."/>
        </authorList>
    </citation>
    <scope>NUCLEOTIDE SEQUENCE [LARGE SCALE GENOMIC DNA]</scope>
    <source>
        <strain evidence="11 12">CCUG66934</strain>
    </source>
</reference>
<accession>A0A399QXT0</accession>
<name>A0A399QXT0_9PROT</name>
<dbReference type="Proteomes" id="UP000265431">
    <property type="component" value="Unassembled WGS sequence"/>
</dbReference>
<dbReference type="SUPFAM" id="SSF53448">
    <property type="entry name" value="Nucleotide-diphospho-sugar transferases"/>
    <property type="match status" value="1"/>
</dbReference>
<comment type="catalytic activity">
    <reaction evidence="8 9">
        <text>dTTP + alpha-D-glucose 1-phosphate + H(+) = dTDP-alpha-D-glucose + diphosphate</text>
        <dbReference type="Rhea" id="RHEA:15225"/>
        <dbReference type="ChEBI" id="CHEBI:15378"/>
        <dbReference type="ChEBI" id="CHEBI:33019"/>
        <dbReference type="ChEBI" id="CHEBI:37568"/>
        <dbReference type="ChEBI" id="CHEBI:57477"/>
        <dbReference type="ChEBI" id="CHEBI:58601"/>
        <dbReference type="EC" id="2.7.7.24"/>
    </reaction>
</comment>
<comment type="caution">
    <text evidence="11">The sequence shown here is derived from an EMBL/GenBank/DDBJ whole genome shotgun (WGS) entry which is preliminary data.</text>
</comment>
<protein>
    <recommendedName>
        <fullName evidence="3 9">Glucose-1-phosphate thymidylyltransferase</fullName>
        <ecNumber evidence="3 9">2.7.7.24</ecNumber>
    </recommendedName>
</protein>
<feature type="domain" description="Nucleotidyl transferase" evidence="10">
    <location>
        <begin position="2"/>
        <end position="238"/>
    </location>
</feature>